<dbReference type="InterPro" id="IPR036412">
    <property type="entry name" value="HAD-like_sf"/>
</dbReference>
<dbReference type="EMBL" id="PYFT01000001">
    <property type="protein sequence ID" value="PSR56202.1"/>
    <property type="molecule type" value="Genomic_DNA"/>
</dbReference>
<dbReference type="Gene3D" id="1.10.150.240">
    <property type="entry name" value="Putative phosphatase, domain 2"/>
    <property type="match status" value="1"/>
</dbReference>
<dbReference type="AlphaFoldDB" id="A0A2T2YL15"/>
<dbReference type="RefSeq" id="WP_106932380.1">
    <property type="nucleotide sequence ID" value="NZ_PYFT01000001.1"/>
</dbReference>
<dbReference type="InterPro" id="IPR051540">
    <property type="entry name" value="S-2-haloacid_dehalogenase"/>
</dbReference>
<dbReference type="PANTHER" id="PTHR43316">
    <property type="entry name" value="HYDROLASE, HALOACID DELAHOGENASE-RELATED"/>
    <property type="match status" value="1"/>
</dbReference>
<sequence>METNELQAIKVIAFDADDTLWVNETIFTYTQERFIEVLAPYVDSQTLEAKLYEIELRNLSLFGYGIKGFILSMIETAIELTTGKISGQEVQQIINLGKVMLDHPVEVLPNVQETLEKLQDKYTLILITKGDLFDQESKIARSGLGDYFSKLEILSEKNEEAYQRVLKRNNIAVEEFLMVGNSLKSDVLPVCNLGARAIYIPFHTTWVHEQVNLDKDHQLTYVELPDISLLPKYLNL</sequence>
<comment type="caution">
    <text evidence="2">The sequence shown here is derived from an EMBL/GenBank/DDBJ whole genome shotgun (WGS) entry which is preliminary data.</text>
</comment>
<proteinExistence type="predicted"/>
<accession>A0A2T2YL15</accession>
<keyword evidence="3" id="KW-1185">Reference proteome</keyword>
<dbReference type="InterPro" id="IPR023198">
    <property type="entry name" value="PGP-like_dom2"/>
</dbReference>
<dbReference type="PANTHER" id="PTHR43316:SF8">
    <property type="entry name" value="HAD FAMILY HYDROLASE"/>
    <property type="match status" value="1"/>
</dbReference>
<protein>
    <submittedName>
        <fullName evidence="2">Haloacid dehalogenase</fullName>
    </submittedName>
</protein>
<dbReference type="Proteomes" id="UP000240357">
    <property type="component" value="Unassembled WGS sequence"/>
</dbReference>
<dbReference type="GO" id="GO:0016787">
    <property type="term" value="F:hydrolase activity"/>
    <property type="evidence" value="ECO:0007669"/>
    <property type="project" value="UniProtKB-KW"/>
</dbReference>
<dbReference type="Pfam" id="PF00702">
    <property type="entry name" value="Hydrolase"/>
    <property type="match status" value="1"/>
</dbReference>
<dbReference type="SFLD" id="SFLDS00003">
    <property type="entry name" value="Haloacid_Dehalogenase"/>
    <property type="match status" value="1"/>
</dbReference>
<evidence type="ECO:0000313" key="3">
    <source>
        <dbReference type="Proteomes" id="UP000240357"/>
    </source>
</evidence>
<dbReference type="OrthoDB" id="6101375at2"/>
<keyword evidence="1" id="KW-0378">Hydrolase</keyword>
<evidence type="ECO:0000313" key="2">
    <source>
        <dbReference type="EMBL" id="PSR56202.1"/>
    </source>
</evidence>
<gene>
    <name evidence="2" type="ORF">AHMF7605_23195</name>
</gene>
<reference evidence="2 3" key="1">
    <citation type="submission" date="2018-03" db="EMBL/GenBank/DDBJ databases">
        <title>Adhaeribacter sp. HMF7605 Genome sequencing and assembly.</title>
        <authorList>
            <person name="Kang H."/>
            <person name="Kang J."/>
            <person name="Cha I."/>
            <person name="Kim H."/>
            <person name="Joh K."/>
        </authorList>
    </citation>
    <scope>NUCLEOTIDE SEQUENCE [LARGE SCALE GENOMIC DNA]</scope>
    <source>
        <strain evidence="2 3">HMF7605</strain>
    </source>
</reference>
<dbReference type="Gene3D" id="3.40.50.1000">
    <property type="entry name" value="HAD superfamily/HAD-like"/>
    <property type="match status" value="1"/>
</dbReference>
<organism evidence="2 3">
    <name type="scientific">Adhaeribacter arboris</name>
    <dbReference type="NCBI Taxonomy" id="2072846"/>
    <lineage>
        <taxon>Bacteria</taxon>
        <taxon>Pseudomonadati</taxon>
        <taxon>Bacteroidota</taxon>
        <taxon>Cytophagia</taxon>
        <taxon>Cytophagales</taxon>
        <taxon>Hymenobacteraceae</taxon>
        <taxon>Adhaeribacter</taxon>
    </lineage>
</organism>
<dbReference type="SUPFAM" id="SSF56784">
    <property type="entry name" value="HAD-like"/>
    <property type="match status" value="1"/>
</dbReference>
<dbReference type="InterPro" id="IPR023214">
    <property type="entry name" value="HAD_sf"/>
</dbReference>
<name>A0A2T2YL15_9BACT</name>
<evidence type="ECO:0000256" key="1">
    <source>
        <dbReference type="ARBA" id="ARBA00022801"/>
    </source>
</evidence>
<dbReference type="SFLD" id="SFLDG01129">
    <property type="entry name" value="C1.5:_HAD__Beta-PGM__Phosphata"/>
    <property type="match status" value="1"/>
</dbReference>